<dbReference type="Proteomes" id="UP000013827">
    <property type="component" value="Unassembled WGS sequence"/>
</dbReference>
<reference evidence="6" key="1">
    <citation type="journal article" date="2013" name="Nature">
        <title>Pan genome of the phytoplankton Emiliania underpins its global distribution.</title>
        <authorList>
            <person name="Read B.A."/>
            <person name="Kegel J."/>
            <person name="Klute M.J."/>
            <person name="Kuo A."/>
            <person name="Lefebvre S.C."/>
            <person name="Maumus F."/>
            <person name="Mayer C."/>
            <person name="Miller J."/>
            <person name="Monier A."/>
            <person name="Salamov A."/>
            <person name="Young J."/>
            <person name="Aguilar M."/>
            <person name="Claverie J.M."/>
            <person name="Frickenhaus S."/>
            <person name="Gonzalez K."/>
            <person name="Herman E.K."/>
            <person name="Lin Y.C."/>
            <person name="Napier J."/>
            <person name="Ogata H."/>
            <person name="Sarno A.F."/>
            <person name="Shmutz J."/>
            <person name="Schroeder D."/>
            <person name="de Vargas C."/>
            <person name="Verret F."/>
            <person name="von Dassow P."/>
            <person name="Valentin K."/>
            <person name="Van de Peer Y."/>
            <person name="Wheeler G."/>
            <person name="Dacks J.B."/>
            <person name="Delwiche C.F."/>
            <person name="Dyhrman S.T."/>
            <person name="Glockner G."/>
            <person name="John U."/>
            <person name="Richards T."/>
            <person name="Worden A.Z."/>
            <person name="Zhang X."/>
            <person name="Grigoriev I.V."/>
            <person name="Allen A.E."/>
            <person name="Bidle K."/>
            <person name="Borodovsky M."/>
            <person name="Bowler C."/>
            <person name="Brownlee C."/>
            <person name="Cock J.M."/>
            <person name="Elias M."/>
            <person name="Gladyshev V.N."/>
            <person name="Groth M."/>
            <person name="Guda C."/>
            <person name="Hadaegh A."/>
            <person name="Iglesias-Rodriguez M.D."/>
            <person name="Jenkins J."/>
            <person name="Jones B.M."/>
            <person name="Lawson T."/>
            <person name="Leese F."/>
            <person name="Lindquist E."/>
            <person name="Lobanov A."/>
            <person name="Lomsadze A."/>
            <person name="Malik S.B."/>
            <person name="Marsh M.E."/>
            <person name="Mackinder L."/>
            <person name="Mock T."/>
            <person name="Mueller-Roeber B."/>
            <person name="Pagarete A."/>
            <person name="Parker M."/>
            <person name="Probert I."/>
            <person name="Quesneville H."/>
            <person name="Raines C."/>
            <person name="Rensing S.A."/>
            <person name="Riano-Pachon D.M."/>
            <person name="Richier S."/>
            <person name="Rokitta S."/>
            <person name="Shiraiwa Y."/>
            <person name="Soanes D.M."/>
            <person name="van der Giezen M."/>
            <person name="Wahlund T.M."/>
            <person name="Williams B."/>
            <person name="Wilson W."/>
            <person name="Wolfe G."/>
            <person name="Wurch L.L."/>
        </authorList>
    </citation>
    <scope>NUCLEOTIDE SEQUENCE</scope>
</reference>
<name>A0A0D3JPJ1_EMIH1</name>
<dbReference type="AlphaFoldDB" id="A0A0D3JPJ1"/>
<evidence type="ECO:0008006" key="7">
    <source>
        <dbReference type="Google" id="ProtNLM"/>
    </source>
</evidence>
<dbReference type="InterPro" id="IPR027417">
    <property type="entry name" value="P-loop_NTPase"/>
</dbReference>
<dbReference type="PANTHER" id="PTHR10605:SF56">
    <property type="entry name" value="BIFUNCTIONAL HEPARAN SULFATE N-DEACETYLASE_N-SULFOTRANSFERASE"/>
    <property type="match status" value="1"/>
</dbReference>
<dbReference type="GeneID" id="17270971"/>
<accession>A0A0D3JPJ1</accession>
<reference evidence="5" key="2">
    <citation type="submission" date="2024-10" db="UniProtKB">
        <authorList>
            <consortium name="EnsemblProtists"/>
        </authorList>
    </citation>
    <scope>IDENTIFICATION</scope>
</reference>
<dbReference type="eggNOG" id="KOG3704">
    <property type="taxonomic scope" value="Eukaryota"/>
</dbReference>
<dbReference type="KEGG" id="ehx:EMIHUDRAFT_115537"/>
<sequence length="253" mass="28103">MRSLRGAWCVLLALQTARSDAFCPPPGVVPGVQPLGHGRRAPDFLVVGTVKGGTSALGCAAEAHPSIGMLRIEAPIYESHFFNGNASFYSNWDRGQAWYERSLDGLKAHDMTAASLVGEKSPDYLCDPEAPMRIFSLYPRVTIIALLREPVARAYSHWNMIKQQHVSGRYILHLQRYEKLFPRSALNVFIYEDGPPAALGQSPPAPHAQAVTRCRLQRDYAPYNERLYTWLGLQPRCAHSGRRVSDTIATSPT</sequence>
<dbReference type="InterPro" id="IPR037359">
    <property type="entry name" value="NST/OST"/>
</dbReference>
<feature type="binding site" evidence="3">
    <location>
        <position position="156"/>
    </location>
    <ligand>
        <name>3'-phosphoadenylyl sulfate</name>
        <dbReference type="ChEBI" id="CHEBI:58339"/>
    </ligand>
</feature>
<dbReference type="RefSeq" id="XP_005777855.1">
    <property type="nucleotide sequence ID" value="XM_005777798.1"/>
</dbReference>
<dbReference type="GO" id="GO:0008146">
    <property type="term" value="F:sulfotransferase activity"/>
    <property type="evidence" value="ECO:0007669"/>
    <property type="project" value="InterPro"/>
</dbReference>
<keyword evidence="4" id="KW-0732">Signal</keyword>
<dbReference type="EnsemblProtists" id="EOD25426">
    <property type="protein sequence ID" value="EOD25426"/>
    <property type="gene ID" value="EMIHUDRAFT_115537"/>
</dbReference>
<feature type="signal peptide" evidence="4">
    <location>
        <begin position="1"/>
        <end position="21"/>
    </location>
</feature>
<dbReference type="PANTHER" id="PTHR10605">
    <property type="entry name" value="HEPARAN SULFATE SULFOTRANSFERASE"/>
    <property type="match status" value="1"/>
</dbReference>
<dbReference type="PaxDb" id="2903-EOD25426"/>
<dbReference type="Gene3D" id="3.40.50.300">
    <property type="entry name" value="P-loop containing nucleotide triphosphate hydrolases"/>
    <property type="match status" value="1"/>
</dbReference>
<evidence type="ECO:0000256" key="4">
    <source>
        <dbReference type="SAM" id="SignalP"/>
    </source>
</evidence>
<dbReference type="SUPFAM" id="SSF52540">
    <property type="entry name" value="P-loop containing nucleoside triphosphate hydrolases"/>
    <property type="match status" value="1"/>
</dbReference>
<evidence type="ECO:0000256" key="2">
    <source>
        <dbReference type="PIRSR" id="PIRSR637359-1"/>
    </source>
</evidence>
<evidence type="ECO:0000256" key="3">
    <source>
        <dbReference type="PIRSR" id="PIRSR637359-2"/>
    </source>
</evidence>
<organism evidence="5 6">
    <name type="scientific">Emiliania huxleyi (strain CCMP1516)</name>
    <dbReference type="NCBI Taxonomy" id="280463"/>
    <lineage>
        <taxon>Eukaryota</taxon>
        <taxon>Haptista</taxon>
        <taxon>Haptophyta</taxon>
        <taxon>Prymnesiophyceae</taxon>
        <taxon>Isochrysidales</taxon>
        <taxon>Noelaerhabdaceae</taxon>
        <taxon>Emiliania</taxon>
    </lineage>
</organism>
<dbReference type="HOGENOM" id="CLU_1100192_0_0_1"/>
<keyword evidence="6" id="KW-1185">Reference proteome</keyword>
<protein>
    <recommendedName>
        <fullName evidence="7">Sulfotransferase domain-containing protein</fullName>
    </recommendedName>
</protein>
<evidence type="ECO:0000256" key="1">
    <source>
        <dbReference type="ARBA" id="ARBA00022679"/>
    </source>
</evidence>
<evidence type="ECO:0000313" key="5">
    <source>
        <dbReference type="EnsemblProtists" id="EOD25426"/>
    </source>
</evidence>
<feature type="binding site" evidence="3">
    <location>
        <position position="148"/>
    </location>
    <ligand>
        <name>3'-phosphoadenylyl sulfate</name>
        <dbReference type="ChEBI" id="CHEBI:58339"/>
    </ligand>
</feature>
<keyword evidence="1" id="KW-0808">Transferase</keyword>
<feature type="chain" id="PRO_5044211020" description="Sulfotransferase domain-containing protein" evidence="4">
    <location>
        <begin position="22"/>
        <end position="253"/>
    </location>
</feature>
<evidence type="ECO:0000313" key="6">
    <source>
        <dbReference type="Proteomes" id="UP000013827"/>
    </source>
</evidence>
<proteinExistence type="predicted"/>
<feature type="active site" description="For sulfotransferase activity" evidence="2">
    <location>
        <position position="51"/>
    </location>
</feature>